<keyword evidence="5" id="KW-0574">Periplasm</keyword>
<dbReference type="SUPFAM" id="SSF53850">
    <property type="entry name" value="Periplasmic binding protein-like II"/>
    <property type="match status" value="1"/>
</dbReference>
<feature type="chain" id="PRO_5002221889" evidence="6">
    <location>
        <begin position="22"/>
        <end position="261"/>
    </location>
</feature>
<protein>
    <submittedName>
        <fullName evidence="8">ArgT_2 protein</fullName>
    </submittedName>
</protein>
<dbReference type="CDD" id="cd13703">
    <property type="entry name" value="PBP2_HisJ_LAO"/>
    <property type="match status" value="1"/>
</dbReference>
<keyword evidence="4 6" id="KW-0732">Signal</keyword>
<evidence type="ECO:0000259" key="7">
    <source>
        <dbReference type="SMART" id="SM00062"/>
    </source>
</evidence>
<dbReference type="NCBIfam" id="TIGR01096">
    <property type="entry name" value="3A0103s03R"/>
    <property type="match status" value="1"/>
</dbReference>
<dbReference type="EMBL" id="JXCQ01000046">
    <property type="protein sequence ID" value="KIR20449.1"/>
    <property type="molecule type" value="Genomic_DNA"/>
</dbReference>
<dbReference type="Proteomes" id="UP000032210">
    <property type="component" value="Unassembled WGS sequence"/>
</dbReference>
<evidence type="ECO:0000256" key="6">
    <source>
        <dbReference type="SAM" id="SignalP"/>
    </source>
</evidence>
<feature type="signal peptide" evidence="6">
    <location>
        <begin position="1"/>
        <end position="21"/>
    </location>
</feature>
<dbReference type="InterPro" id="IPR001638">
    <property type="entry name" value="Solute-binding_3/MltF_N"/>
</dbReference>
<feature type="domain" description="Solute-binding protein family 3/N-terminal" evidence="7">
    <location>
        <begin position="25"/>
        <end position="254"/>
    </location>
</feature>
<evidence type="ECO:0000313" key="9">
    <source>
        <dbReference type="Proteomes" id="UP000032210"/>
    </source>
</evidence>
<name>A0A0D0TE95_PSEFL</name>
<comment type="subcellular location">
    <subcellularLocation>
        <location evidence="1">Periplasm</location>
    </subcellularLocation>
</comment>
<dbReference type="Gene3D" id="3.40.190.10">
    <property type="entry name" value="Periplasmic binding protein-like II"/>
    <property type="match status" value="2"/>
</dbReference>
<evidence type="ECO:0000256" key="5">
    <source>
        <dbReference type="ARBA" id="ARBA00022764"/>
    </source>
</evidence>
<evidence type="ECO:0000256" key="1">
    <source>
        <dbReference type="ARBA" id="ARBA00004418"/>
    </source>
</evidence>
<reference evidence="8 9" key="1">
    <citation type="submission" date="2015-01" db="EMBL/GenBank/DDBJ databases">
        <title>Genome sequence of the beneficial rhizobacterium Pseudomonas fluorescens 2-79.</title>
        <authorList>
            <person name="Thuermer A."/>
            <person name="Daniel R."/>
        </authorList>
    </citation>
    <scope>NUCLEOTIDE SEQUENCE [LARGE SCALE GENOMIC DNA]</scope>
    <source>
        <strain evidence="8 9">2-79</strain>
    </source>
</reference>
<dbReference type="PANTHER" id="PTHR35936">
    <property type="entry name" value="MEMBRANE-BOUND LYTIC MUREIN TRANSGLYCOSYLASE F"/>
    <property type="match status" value="1"/>
</dbReference>
<dbReference type="RefSeq" id="WP_043050341.1">
    <property type="nucleotide sequence ID" value="NZ_JXCQ01000046.1"/>
</dbReference>
<evidence type="ECO:0000256" key="3">
    <source>
        <dbReference type="ARBA" id="ARBA00022448"/>
    </source>
</evidence>
<dbReference type="SMART" id="SM00062">
    <property type="entry name" value="PBPb"/>
    <property type="match status" value="1"/>
</dbReference>
<dbReference type="GO" id="GO:0030288">
    <property type="term" value="C:outer membrane-bounded periplasmic space"/>
    <property type="evidence" value="ECO:0007669"/>
    <property type="project" value="InterPro"/>
</dbReference>
<accession>A0A0D0TE95</accession>
<comment type="similarity">
    <text evidence="2">Belongs to the bacterial solute-binding protein 3 family.</text>
</comment>
<proteinExistence type="inferred from homology"/>
<dbReference type="AlphaFoldDB" id="A0A0D0TE95"/>
<dbReference type="Pfam" id="PF00497">
    <property type="entry name" value="SBP_bac_3"/>
    <property type="match status" value="1"/>
</dbReference>
<dbReference type="InterPro" id="IPR005768">
    <property type="entry name" value="Lys_Arg_Orn-bd"/>
</dbReference>
<sequence length="261" mass="28388">MKKLVLLGALALSVLSMQAFAEGKPLKIGIEAAYPPFASKAPDGSIVGFDYDIGNALCKQMDVKCTWVEQEFDGLIPALKVRKIDAILSSMSITDDRKKSVDFTTRYYLSPARLVMKEGTTVSDSLDELKGKKIGVQRGSIHDRFAREVLAPKGADIKGYSTQNEIYLDVAAGRLDGTVADATLLQDGFLKTDAGKGYAFVGPSFTEAKYFGDGIGIAVRKGDKENLERINAAIAAIRANGEYKKIQDKYFDFDIYGADAK</sequence>
<organism evidence="8 9">
    <name type="scientific">Pseudomonas fluorescens</name>
    <dbReference type="NCBI Taxonomy" id="294"/>
    <lineage>
        <taxon>Bacteria</taxon>
        <taxon>Pseudomonadati</taxon>
        <taxon>Pseudomonadota</taxon>
        <taxon>Gammaproteobacteria</taxon>
        <taxon>Pseudomonadales</taxon>
        <taxon>Pseudomonadaceae</taxon>
        <taxon>Pseudomonas</taxon>
    </lineage>
</organism>
<evidence type="ECO:0000256" key="2">
    <source>
        <dbReference type="ARBA" id="ARBA00010333"/>
    </source>
</evidence>
<gene>
    <name evidence="8" type="primary">argT_2</name>
    <name evidence="8" type="ORF">PFLU3_40800</name>
</gene>
<comment type="caution">
    <text evidence="8">The sequence shown here is derived from an EMBL/GenBank/DDBJ whole genome shotgun (WGS) entry which is preliminary data.</text>
</comment>
<dbReference type="PANTHER" id="PTHR35936:SF17">
    <property type="entry name" value="ARGININE-BINDING EXTRACELLULAR PROTEIN ARTP"/>
    <property type="match status" value="1"/>
</dbReference>
<keyword evidence="3" id="KW-0813">Transport</keyword>
<evidence type="ECO:0000313" key="8">
    <source>
        <dbReference type="EMBL" id="KIR20449.1"/>
    </source>
</evidence>
<evidence type="ECO:0000256" key="4">
    <source>
        <dbReference type="ARBA" id="ARBA00022729"/>
    </source>
</evidence>
<dbReference type="PATRIC" id="fig|294.125.peg.4183"/>